<accession>A0A8H4VZZ7</accession>
<organism evidence="2 3">
    <name type="scientific">Cudoniella acicularis</name>
    <dbReference type="NCBI Taxonomy" id="354080"/>
    <lineage>
        <taxon>Eukaryota</taxon>
        <taxon>Fungi</taxon>
        <taxon>Dikarya</taxon>
        <taxon>Ascomycota</taxon>
        <taxon>Pezizomycotina</taxon>
        <taxon>Leotiomycetes</taxon>
        <taxon>Helotiales</taxon>
        <taxon>Tricladiaceae</taxon>
        <taxon>Cudoniella</taxon>
    </lineage>
</organism>
<dbReference type="Pfam" id="PF00646">
    <property type="entry name" value="F-box"/>
    <property type="match status" value="1"/>
</dbReference>
<dbReference type="EMBL" id="JAAMPI010000724">
    <property type="protein sequence ID" value="KAF4629068.1"/>
    <property type="molecule type" value="Genomic_DNA"/>
</dbReference>
<protein>
    <recommendedName>
        <fullName evidence="1">F-box domain-containing protein</fullName>
    </recommendedName>
</protein>
<dbReference type="OrthoDB" id="6612291at2759"/>
<dbReference type="AlphaFoldDB" id="A0A8H4VZZ7"/>
<dbReference type="InterPro" id="IPR036047">
    <property type="entry name" value="F-box-like_dom_sf"/>
</dbReference>
<evidence type="ECO:0000259" key="1">
    <source>
        <dbReference type="PROSITE" id="PS50181"/>
    </source>
</evidence>
<comment type="caution">
    <text evidence="2">The sequence shown here is derived from an EMBL/GenBank/DDBJ whole genome shotgun (WGS) entry which is preliminary data.</text>
</comment>
<keyword evidence="3" id="KW-1185">Reference proteome</keyword>
<gene>
    <name evidence="2" type="ORF">G7Y89_g9085</name>
</gene>
<dbReference type="PROSITE" id="PS50181">
    <property type="entry name" value="FBOX"/>
    <property type="match status" value="1"/>
</dbReference>
<dbReference type="InterPro" id="IPR001810">
    <property type="entry name" value="F-box_dom"/>
</dbReference>
<sequence>MGYSETMCQLCGVSFAIARIRRAGEPEEAAWTYTGSGYVDEVADTCGEFSGCQALERADLENGFVGSGEEHISGPGCICTLGYCGYRISTQEMRGCRAMQCLLKKEDNWETESDDQDLERESGYFLTGLGDGSPNEAPLGDISPDDDPTPALPFHPTCFEIFKKVSASRLGRVDVHGLWMWRQIEHEYEDFFENFPRSLAVRNGCEQWWCHEPGNEYLAANPIDIPGFSELLKSCGRDFTWSNAKKIQPLKTTTKKGHSTPPPTTHSDMFGKLPLELRDMVLDHLSAKDIANLRRTTMSFRQLPVVLFRRLLLEDMPFLWEAQDMPVGTTDWFRLYKAVKGCWQDLNGVKNRKRIWKDVNEIVNRVERYKKEGKILDE</sequence>
<dbReference type="Proteomes" id="UP000566819">
    <property type="component" value="Unassembled WGS sequence"/>
</dbReference>
<evidence type="ECO:0000313" key="2">
    <source>
        <dbReference type="EMBL" id="KAF4629068.1"/>
    </source>
</evidence>
<evidence type="ECO:0000313" key="3">
    <source>
        <dbReference type="Proteomes" id="UP000566819"/>
    </source>
</evidence>
<dbReference type="SUPFAM" id="SSF81383">
    <property type="entry name" value="F-box domain"/>
    <property type="match status" value="1"/>
</dbReference>
<feature type="domain" description="F-box" evidence="1">
    <location>
        <begin position="267"/>
        <end position="311"/>
    </location>
</feature>
<name>A0A8H4VZZ7_9HELO</name>
<proteinExistence type="predicted"/>
<reference evidence="2 3" key="1">
    <citation type="submission" date="2020-03" db="EMBL/GenBank/DDBJ databases">
        <title>Draft Genome Sequence of Cudoniella acicularis.</title>
        <authorList>
            <person name="Buettner E."/>
            <person name="Kellner H."/>
        </authorList>
    </citation>
    <scope>NUCLEOTIDE SEQUENCE [LARGE SCALE GENOMIC DNA]</scope>
    <source>
        <strain evidence="2 3">DSM 108380</strain>
    </source>
</reference>